<dbReference type="InParanoid" id="A0A1H9NSP8"/>
<accession>A0A1H9NSP8</accession>
<evidence type="ECO:0000313" key="3">
    <source>
        <dbReference type="Proteomes" id="UP000199021"/>
    </source>
</evidence>
<dbReference type="EMBL" id="FOFB01000039">
    <property type="protein sequence ID" value="SER38942.1"/>
    <property type="molecule type" value="Genomic_DNA"/>
</dbReference>
<dbReference type="Proteomes" id="UP000199021">
    <property type="component" value="Unassembled WGS sequence"/>
</dbReference>
<reference evidence="3" key="1">
    <citation type="submission" date="2016-10" db="EMBL/GenBank/DDBJ databases">
        <authorList>
            <person name="Varghese N."/>
            <person name="Submissions S."/>
        </authorList>
    </citation>
    <scope>NUCLEOTIDE SEQUENCE [LARGE SCALE GENOMIC DNA]</scope>
    <source>
        <strain evidence="3">DSM 24740</strain>
    </source>
</reference>
<protein>
    <submittedName>
        <fullName evidence="2">Uncharacterized protein</fullName>
    </submittedName>
</protein>
<dbReference type="STRING" id="478744.SAMN05444359_13925"/>
<feature type="region of interest" description="Disordered" evidence="1">
    <location>
        <begin position="58"/>
        <end position="105"/>
    </location>
</feature>
<name>A0A1H9NSP8_9BACT</name>
<sequence>MLTLEERYFLILLKTSPPAPLRQVSPTAQRRGVTLRQRRIPSRIDVCYSLENDLAEKQSPPWTSVSTSEHLCGSPSRCAAAPETSPPAPLRQVSPTAQRRGVTLRQRRIPSRIDVCYSLENDLAEKQSPPWTSVSTSEHLCGSPLAAQQPQKPLPRPLSGKSRLRLNGEG</sequence>
<gene>
    <name evidence="2" type="ORF">SAMN05444359_13925</name>
</gene>
<organism evidence="2 3">
    <name type="scientific">Neolewinella agarilytica</name>
    <dbReference type="NCBI Taxonomy" id="478744"/>
    <lineage>
        <taxon>Bacteria</taxon>
        <taxon>Pseudomonadati</taxon>
        <taxon>Bacteroidota</taxon>
        <taxon>Saprospiria</taxon>
        <taxon>Saprospirales</taxon>
        <taxon>Lewinellaceae</taxon>
        <taxon>Neolewinella</taxon>
    </lineage>
</organism>
<proteinExistence type="predicted"/>
<feature type="region of interest" description="Disordered" evidence="1">
    <location>
        <begin position="126"/>
        <end position="170"/>
    </location>
</feature>
<evidence type="ECO:0000313" key="2">
    <source>
        <dbReference type="EMBL" id="SER38942.1"/>
    </source>
</evidence>
<keyword evidence="3" id="KW-1185">Reference proteome</keyword>
<feature type="compositionally biased region" description="Polar residues" evidence="1">
    <location>
        <begin position="129"/>
        <end position="138"/>
    </location>
</feature>
<dbReference type="AlphaFoldDB" id="A0A1H9NSP8"/>
<feature type="compositionally biased region" description="Polar residues" evidence="1">
    <location>
        <begin position="60"/>
        <end position="69"/>
    </location>
</feature>
<evidence type="ECO:0000256" key="1">
    <source>
        <dbReference type="SAM" id="MobiDB-lite"/>
    </source>
</evidence>